<keyword evidence="6" id="KW-0406">Ion transport</keyword>
<dbReference type="Gene3D" id="2.60.40.10">
    <property type="entry name" value="Immunoglobulins"/>
    <property type="match status" value="1"/>
</dbReference>
<dbReference type="SUPFAM" id="SSF51126">
    <property type="entry name" value="Pectin lyase-like"/>
    <property type="match status" value="1"/>
</dbReference>
<feature type="domain" description="CUB" evidence="9">
    <location>
        <begin position="295"/>
        <end position="408"/>
    </location>
</feature>
<dbReference type="SMART" id="SM00710">
    <property type="entry name" value="PbH1"/>
    <property type="match status" value="10"/>
</dbReference>
<evidence type="ECO:0000256" key="4">
    <source>
        <dbReference type="ARBA" id="ARBA00022737"/>
    </source>
</evidence>
<dbReference type="EMBL" id="FZNV01000014">
    <property type="protein sequence ID" value="SNR82231.1"/>
    <property type="molecule type" value="Genomic_DNA"/>
</dbReference>
<reference evidence="10 11" key="1">
    <citation type="submission" date="2017-06" db="EMBL/GenBank/DDBJ databases">
        <authorList>
            <person name="Varghese N."/>
            <person name="Submissions S."/>
        </authorList>
    </citation>
    <scope>NUCLEOTIDE SEQUENCE [LARGE SCALE GENOMIC DNA]</scope>
    <source>
        <strain evidence="10 11">DSM 19840</strain>
    </source>
</reference>
<dbReference type="InterPro" id="IPR033764">
    <property type="entry name" value="Sdr_B"/>
</dbReference>
<dbReference type="SMART" id="SM00042">
    <property type="entry name" value="CUB"/>
    <property type="match status" value="1"/>
</dbReference>
<evidence type="ECO:0000256" key="7">
    <source>
        <dbReference type="ARBA" id="ARBA00023157"/>
    </source>
</evidence>
<dbReference type="Pfam" id="PF17210">
    <property type="entry name" value="SdrD_B"/>
    <property type="match status" value="1"/>
</dbReference>
<dbReference type="InterPro" id="IPR013783">
    <property type="entry name" value="Ig-like_fold"/>
</dbReference>
<sequence>MSLKNIFSVLFLLLISTVVYSQETFRDNFTFRNYGNNNGSSNFSGNWIEGNDDNSPSNGRIDINTPFLGNGRLRFEDLSSNFHNIRRSADLNGANSVTLAFDFQTQGLDNREELAIQVSSNGTNFFTIGTFGGSNSGSFFQDITAFASSNTTFRFLSNNRSWEANEFAYIDNFLVTANFPTMVTIEDVTVNEDAGTATFTATVGGVNALGPFTVNYQTVNISATAGSDYTATSGTLTFTGTVGNTATFDVPILDDGLLEGAETFRVQMSNPSNTSVVVSDTAIGTIEDDEGVIMTNGSTSTQCSGVFLDPGGLGNYGNNLNVTHTLCPEPGFDYVAVDFTSFDMEAGDDFLFVYDGNSTGATLIGVYDNDNIPSYISGSAAGGGCLTFRFTSDNNGSGTGFQADIGCYVEGPEIIITDISFDEDVGNAIFTVESTRAPHGINTIFGFFETDFTVDYTTVDGSALAGSDYTAVTGTLTFSGEVGDIRTISVPIANDGVPEFDEDFTIMFTGANAPNNGDVNFSDTGRGTINSQILANVPLSLFRQFDGKYDYVTTGGTMRTQSNNGNACAIQATSTNQLVSDIPVNGTIAAAYLYWAHSSYVRDEQVTFEGQTVNAGFVYQTTFNANGTNLNFYGYVSDVTALVSGINNINTNNFDFSGLTIDTSNNFCNTQTVLGGWSLMVYYEDPSLPAVNINIYQGFDGLQNNSPGTPFTLDSFYAIAGAGAKATFLSWEGDDTLGSSGANPERLTITNQANTTFTLTGDGGQTGNNSYNGTIYDNTVTPTNYNQTNVYGVDLDTYDISTFIAPGDSQVTATVNVGQDYVINMAVVMKVPSNLITGTVFEDINYPGGEGRNQVNAAGLGVSGAIVELFESNGTFRERKNTDINGDYSFAGMEDGDYLIKVVNSTVRSNRTGGLNCTECFPVQTYRSFGDATTINEVTTEIGGANPSATLDAALGVLNNAQSVSSVTVASNGVTDIDFGFNFNTIVNTNEDGQGSLEQFVVNSNNLDQNNLDIEANSIFDPAAGEDVSIFMIPPTGDSFGRTADANFANGYFDILFSNGSPLSIITDNNTAIDGRTQTAYSGNTNTGTLGSGGSSVGVSNMILPNYERPEIQIHRNNGDVFITEGTDVSIRNLSIFANNNSGIRVDAGSLTATANIIGMDATGVTANDLNVGIENTAGNLIADGNYIANTGNYAIEIDGGTSNIIRNNHLANNGNAACDDAILITAGSGIQILQNLIESSASTSIDGEAGSGNIIISENSLTTSGEDGGNCSGSPQQMAIKLAGNNSEITSNKIYTNGGAGISIVGGASNLISQNSMYANGTATPALGIDLNDDGVTLNDNADGDSGPNGLENFPVISGAYLAGTNLVVTGWASPGTIVEVFFTDVNEGTAASGDNQLGLTQDYGEGQIYIGTGVEGSINDQDSATSAYTDADGNTDNTNKYKFVFPLPPGTVLGELVTATGTRSNSTSEFSPIVEISAYTVITNSRITYRVKTN</sequence>
<dbReference type="InterPro" id="IPR003644">
    <property type="entry name" value="Calx_beta"/>
</dbReference>
<keyword evidence="7" id="KW-1015">Disulfide bond</keyword>
<dbReference type="InterPro" id="IPR035914">
    <property type="entry name" value="Sperma_CUB_dom_sf"/>
</dbReference>
<protein>
    <submittedName>
        <fullName evidence="10">CUB domain-containing protein</fullName>
    </submittedName>
</protein>
<keyword evidence="3 8" id="KW-0732">Signal</keyword>
<evidence type="ECO:0000256" key="2">
    <source>
        <dbReference type="ARBA" id="ARBA00022525"/>
    </source>
</evidence>
<gene>
    <name evidence="10" type="ORF">SAMN04488009_0245</name>
</gene>
<dbReference type="InterPro" id="IPR011050">
    <property type="entry name" value="Pectin_lyase_fold/virulence"/>
</dbReference>
<dbReference type="Proteomes" id="UP000198337">
    <property type="component" value="Unassembled WGS sequence"/>
</dbReference>
<dbReference type="Gene3D" id="2.60.40.2030">
    <property type="match status" value="2"/>
</dbReference>
<keyword evidence="4" id="KW-0677">Repeat</keyword>
<evidence type="ECO:0000256" key="3">
    <source>
        <dbReference type="ARBA" id="ARBA00022729"/>
    </source>
</evidence>
<proteinExistence type="predicted"/>
<dbReference type="InterPro" id="IPR006626">
    <property type="entry name" value="PbH1"/>
</dbReference>
<evidence type="ECO:0000256" key="8">
    <source>
        <dbReference type="SAM" id="SignalP"/>
    </source>
</evidence>
<dbReference type="SUPFAM" id="SSF141072">
    <property type="entry name" value="CalX-like"/>
    <property type="match status" value="2"/>
</dbReference>
<dbReference type="SUPFAM" id="SSF49478">
    <property type="entry name" value="Cna protein B-type domain"/>
    <property type="match status" value="1"/>
</dbReference>
<comment type="subcellular location">
    <subcellularLocation>
        <location evidence="1">Secreted</location>
    </subcellularLocation>
</comment>
<keyword evidence="6" id="KW-0813">Transport</keyword>
<evidence type="ECO:0000256" key="5">
    <source>
        <dbReference type="ARBA" id="ARBA00022837"/>
    </source>
</evidence>
<keyword evidence="2" id="KW-0964">Secreted</keyword>
<dbReference type="CDD" id="cd00041">
    <property type="entry name" value="CUB"/>
    <property type="match status" value="1"/>
</dbReference>
<evidence type="ECO:0000256" key="6">
    <source>
        <dbReference type="ARBA" id="ARBA00023065"/>
    </source>
</evidence>
<dbReference type="InterPro" id="IPR000859">
    <property type="entry name" value="CUB_dom"/>
</dbReference>
<accession>A0ABY1SMF7</accession>
<dbReference type="Gene3D" id="2.60.120.290">
    <property type="entry name" value="Spermadhesin, CUB domain"/>
    <property type="match status" value="1"/>
</dbReference>
<evidence type="ECO:0000313" key="10">
    <source>
        <dbReference type="EMBL" id="SNR82231.1"/>
    </source>
</evidence>
<comment type="caution">
    <text evidence="10">The sequence shown here is derived from an EMBL/GenBank/DDBJ whole genome shotgun (WGS) entry which is preliminary data.</text>
</comment>
<feature type="chain" id="PRO_5045542219" evidence="8">
    <location>
        <begin position="22"/>
        <end position="1496"/>
    </location>
</feature>
<dbReference type="InterPro" id="IPR051171">
    <property type="entry name" value="CaCA"/>
</dbReference>
<keyword evidence="5" id="KW-0106">Calcium</keyword>
<dbReference type="Pfam" id="PF03160">
    <property type="entry name" value="Calx-beta"/>
    <property type="match status" value="2"/>
</dbReference>
<dbReference type="Pfam" id="PF00431">
    <property type="entry name" value="CUB"/>
    <property type="match status" value="1"/>
</dbReference>
<dbReference type="SMART" id="SM00237">
    <property type="entry name" value="Calx_beta"/>
    <property type="match status" value="2"/>
</dbReference>
<feature type="signal peptide" evidence="8">
    <location>
        <begin position="1"/>
        <end position="21"/>
    </location>
</feature>
<dbReference type="PANTHER" id="PTHR11878">
    <property type="entry name" value="SODIUM/CALCIUM EXCHANGER"/>
    <property type="match status" value="1"/>
</dbReference>
<dbReference type="PANTHER" id="PTHR11878:SF65">
    <property type="entry name" value="NA_CA-EXCHANGE PROTEIN, ISOFORM G"/>
    <property type="match status" value="1"/>
</dbReference>
<name>A0ABY1SMF7_9FLAO</name>
<evidence type="ECO:0000259" key="9">
    <source>
        <dbReference type="PROSITE" id="PS01180"/>
    </source>
</evidence>
<dbReference type="PROSITE" id="PS01180">
    <property type="entry name" value="CUB"/>
    <property type="match status" value="1"/>
</dbReference>
<evidence type="ECO:0000313" key="11">
    <source>
        <dbReference type="Proteomes" id="UP000198337"/>
    </source>
</evidence>
<dbReference type="RefSeq" id="WP_089263376.1">
    <property type="nucleotide sequence ID" value="NZ_FZNV01000014.1"/>
</dbReference>
<dbReference type="InterPro" id="IPR038081">
    <property type="entry name" value="CalX-like_sf"/>
</dbReference>
<organism evidence="10 11">
    <name type="scientific">Maribacter sedimenticola</name>
    <dbReference type="NCBI Taxonomy" id="228956"/>
    <lineage>
        <taxon>Bacteria</taxon>
        <taxon>Pseudomonadati</taxon>
        <taxon>Bacteroidota</taxon>
        <taxon>Flavobacteriia</taxon>
        <taxon>Flavobacteriales</taxon>
        <taxon>Flavobacteriaceae</taxon>
        <taxon>Maribacter</taxon>
    </lineage>
</organism>
<dbReference type="SUPFAM" id="SSF49854">
    <property type="entry name" value="Spermadhesin, CUB domain"/>
    <property type="match status" value="1"/>
</dbReference>
<evidence type="ECO:0000256" key="1">
    <source>
        <dbReference type="ARBA" id="ARBA00004613"/>
    </source>
</evidence>
<keyword evidence="11" id="KW-1185">Reference proteome</keyword>